<comment type="caution">
    <text evidence="8">The sequence shown here is derived from an EMBL/GenBank/DDBJ whole genome shotgun (WGS) entry which is preliminary data.</text>
</comment>
<dbReference type="EMBL" id="BBWV01000003">
    <property type="protein sequence ID" value="GAO44116.1"/>
    <property type="molecule type" value="Genomic_DNA"/>
</dbReference>
<dbReference type="AlphaFoldDB" id="A0A0E9N370"/>
<evidence type="ECO:0000259" key="6">
    <source>
        <dbReference type="Pfam" id="PF07980"/>
    </source>
</evidence>
<evidence type="ECO:0000256" key="3">
    <source>
        <dbReference type="ARBA" id="ARBA00022729"/>
    </source>
</evidence>
<dbReference type="OrthoDB" id="653598at2"/>
<dbReference type="Proteomes" id="UP000033121">
    <property type="component" value="Unassembled WGS sequence"/>
</dbReference>
<dbReference type="InterPro" id="IPR033985">
    <property type="entry name" value="SusD-like_N"/>
</dbReference>
<feature type="domain" description="RagB/SusD" evidence="6">
    <location>
        <begin position="331"/>
        <end position="448"/>
    </location>
</feature>
<reference evidence="8 9" key="1">
    <citation type="submission" date="2015-04" db="EMBL/GenBank/DDBJ databases">
        <title>Whole genome shotgun sequence of Flavihumibacter petaseus NBRC 106054.</title>
        <authorList>
            <person name="Miyazawa S."/>
            <person name="Hosoyama A."/>
            <person name="Hashimoto M."/>
            <person name="Noguchi M."/>
            <person name="Tsuchikane K."/>
            <person name="Ohji S."/>
            <person name="Yamazoe A."/>
            <person name="Ichikawa N."/>
            <person name="Kimura A."/>
            <person name="Fujita N."/>
        </authorList>
    </citation>
    <scope>NUCLEOTIDE SEQUENCE [LARGE SCALE GENOMIC DNA]</scope>
    <source>
        <strain evidence="8 9">NBRC 106054</strain>
    </source>
</reference>
<name>A0A0E9N370_9BACT</name>
<feature type="domain" description="SusD-like N-terminal" evidence="7">
    <location>
        <begin position="20"/>
        <end position="223"/>
    </location>
</feature>
<evidence type="ECO:0000259" key="7">
    <source>
        <dbReference type="Pfam" id="PF14322"/>
    </source>
</evidence>
<dbReference type="Pfam" id="PF07980">
    <property type="entry name" value="SusD_RagB"/>
    <property type="match status" value="1"/>
</dbReference>
<dbReference type="STRING" id="1220578.FPE01S_03_01550"/>
<keyword evidence="4" id="KW-0472">Membrane</keyword>
<gene>
    <name evidence="8" type="ORF">FPE01S_03_01550</name>
</gene>
<keyword evidence="3" id="KW-0732">Signal</keyword>
<accession>A0A0E9N370</accession>
<comment type="subcellular location">
    <subcellularLocation>
        <location evidence="1">Cell outer membrane</location>
    </subcellularLocation>
</comment>
<evidence type="ECO:0000256" key="2">
    <source>
        <dbReference type="ARBA" id="ARBA00006275"/>
    </source>
</evidence>
<comment type="similarity">
    <text evidence="2">Belongs to the SusD family.</text>
</comment>
<evidence type="ECO:0000256" key="4">
    <source>
        <dbReference type="ARBA" id="ARBA00023136"/>
    </source>
</evidence>
<sequence length="449" mass="51278">MKKKLLIYITLVLFNASCKKYLDAKPDSRLDVPSTIVDFQSLLDNSSIMNRNTCWSGEGSADNYFLPENFFESLEPYQRYVYTWSENSVPDDLPNDWSLIYLPVNYSNLVLEGLNKIDRTESNPSDWDNAKGSALFFRAKYFSDALTLWSKSYDVLTAATDPGVPLRLTADFNIPTERASVQQCFDQVLSDLRGSIPLLPIVPLHVQRPSQTAAFALLSRVFLDMRQYDSAQWYADKALQNKDELMDLNNLDLTANLPFPAFNEEVIMHFSMQSNVYWLSYYADSILYNSYDDADLRKQAYFRPNGDGTYNTFSCSYAGDYLNFTGLATDEVLLTRAECRARLGNVSGAMDDLNHLMQRRWKKEDFTPFDAGSAEAALLMILEERRKELILRGSRWSDLKRLNKDPLTATTLKRSIEGQQISLAPNSNPYQLPIPNNIIQTANLNQNPR</sequence>
<evidence type="ECO:0000313" key="8">
    <source>
        <dbReference type="EMBL" id="GAO44116.1"/>
    </source>
</evidence>
<proteinExistence type="inferred from homology"/>
<protein>
    <recommendedName>
        <fullName evidence="10">RagB/SusD family nutrient uptake outer membrane protein</fullName>
    </recommendedName>
</protein>
<organism evidence="8 9">
    <name type="scientific">Flavihumibacter petaseus NBRC 106054</name>
    <dbReference type="NCBI Taxonomy" id="1220578"/>
    <lineage>
        <taxon>Bacteria</taxon>
        <taxon>Pseudomonadati</taxon>
        <taxon>Bacteroidota</taxon>
        <taxon>Chitinophagia</taxon>
        <taxon>Chitinophagales</taxon>
        <taxon>Chitinophagaceae</taxon>
        <taxon>Flavihumibacter</taxon>
    </lineage>
</organism>
<dbReference type="InterPro" id="IPR011990">
    <property type="entry name" value="TPR-like_helical_dom_sf"/>
</dbReference>
<evidence type="ECO:0000313" key="9">
    <source>
        <dbReference type="Proteomes" id="UP000033121"/>
    </source>
</evidence>
<evidence type="ECO:0000256" key="1">
    <source>
        <dbReference type="ARBA" id="ARBA00004442"/>
    </source>
</evidence>
<dbReference type="SUPFAM" id="SSF48452">
    <property type="entry name" value="TPR-like"/>
    <property type="match status" value="1"/>
</dbReference>
<dbReference type="GO" id="GO:0009279">
    <property type="term" value="C:cell outer membrane"/>
    <property type="evidence" value="ECO:0007669"/>
    <property type="project" value="UniProtKB-SubCell"/>
</dbReference>
<evidence type="ECO:0000256" key="5">
    <source>
        <dbReference type="ARBA" id="ARBA00023237"/>
    </source>
</evidence>
<keyword evidence="9" id="KW-1185">Reference proteome</keyword>
<evidence type="ECO:0008006" key="10">
    <source>
        <dbReference type="Google" id="ProtNLM"/>
    </source>
</evidence>
<dbReference type="Pfam" id="PF14322">
    <property type="entry name" value="SusD-like_3"/>
    <property type="match status" value="1"/>
</dbReference>
<dbReference type="RefSeq" id="WP_052955898.1">
    <property type="nucleotide sequence ID" value="NZ_BBWV01000003.1"/>
</dbReference>
<keyword evidence="5" id="KW-0998">Cell outer membrane</keyword>
<dbReference type="Gene3D" id="1.25.40.390">
    <property type="match status" value="1"/>
</dbReference>
<dbReference type="InterPro" id="IPR012944">
    <property type="entry name" value="SusD_RagB_dom"/>
</dbReference>